<dbReference type="CDD" id="cd00110">
    <property type="entry name" value="LamG"/>
    <property type="match status" value="1"/>
</dbReference>
<dbReference type="InterPro" id="IPR036691">
    <property type="entry name" value="Endo/exonu/phosph_ase_sf"/>
</dbReference>
<dbReference type="EMBL" id="FNGS01000002">
    <property type="protein sequence ID" value="SDL44512.1"/>
    <property type="molecule type" value="Genomic_DNA"/>
</dbReference>
<accession>A0A1G9K4D0</accession>
<dbReference type="InterPro" id="IPR006558">
    <property type="entry name" value="LamG-like"/>
</dbReference>
<dbReference type="AlphaFoldDB" id="A0A1G9K4D0"/>
<dbReference type="InterPro" id="IPR001791">
    <property type="entry name" value="Laminin_G"/>
</dbReference>
<dbReference type="Pfam" id="PF13385">
    <property type="entry name" value="Laminin_G_3"/>
    <property type="match status" value="1"/>
</dbReference>
<dbReference type="STRING" id="563176.SAMN04488090_0872"/>
<keyword evidence="5" id="KW-1185">Reference proteome</keyword>
<dbReference type="SUPFAM" id="SSF56219">
    <property type="entry name" value="DNase I-like"/>
    <property type="match status" value="1"/>
</dbReference>
<gene>
    <name evidence="4" type="ORF">SAMN04488090_0872</name>
</gene>
<protein>
    <submittedName>
        <fullName evidence="4">Uncharacterized conserved protein YafD, endonuclease/exonuclease/phosphatase (EEP) superfamily</fullName>
    </submittedName>
</protein>
<dbReference type="InterPro" id="IPR013320">
    <property type="entry name" value="ConA-like_dom_sf"/>
</dbReference>
<dbReference type="GO" id="GO:0004527">
    <property type="term" value="F:exonuclease activity"/>
    <property type="evidence" value="ECO:0007669"/>
    <property type="project" value="UniProtKB-KW"/>
</dbReference>
<keyword evidence="4" id="KW-0269">Exonuclease</keyword>
<dbReference type="Pfam" id="PF03372">
    <property type="entry name" value="Exo_endo_phos"/>
    <property type="match status" value="1"/>
</dbReference>
<dbReference type="Gene3D" id="2.60.40.1290">
    <property type="match status" value="1"/>
</dbReference>
<dbReference type="InterPro" id="IPR029456">
    <property type="entry name" value="Sialidase_N"/>
</dbReference>
<feature type="domain" description="LamG-like jellyroll fold" evidence="3">
    <location>
        <begin position="28"/>
        <end position="152"/>
    </location>
</feature>
<name>A0A1G9K4D0_9BACT</name>
<keyword evidence="2" id="KW-1015">Disulfide bond</keyword>
<evidence type="ECO:0000256" key="2">
    <source>
        <dbReference type="ARBA" id="ARBA00023157"/>
    </source>
</evidence>
<proteinExistence type="predicted"/>
<organism evidence="4 5">
    <name type="scientific">Siphonobacter aquaeclarae</name>
    <dbReference type="NCBI Taxonomy" id="563176"/>
    <lineage>
        <taxon>Bacteria</taxon>
        <taxon>Pseudomonadati</taxon>
        <taxon>Bacteroidota</taxon>
        <taxon>Cytophagia</taxon>
        <taxon>Cytophagales</taxon>
        <taxon>Cytophagaceae</taxon>
        <taxon>Siphonobacter</taxon>
    </lineage>
</organism>
<dbReference type="Gene3D" id="3.60.10.10">
    <property type="entry name" value="Endonuclease/exonuclease/phosphatase"/>
    <property type="match status" value="1"/>
</dbReference>
<evidence type="ECO:0000313" key="4">
    <source>
        <dbReference type="EMBL" id="SDL44512.1"/>
    </source>
</evidence>
<dbReference type="Proteomes" id="UP000198901">
    <property type="component" value="Unassembled WGS sequence"/>
</dbReference>
<dbReference type="PANTHER" id="PTHR41349:SF1">
    <property type="entry name" value="PROTEIN CBG08683"/>
    <property type="match status" value="1"/>
</dbReference>
<dbReference type="Pfam" id="PF14873">
    <property type="entry name" value="BNR_assoc_N"/>
    <property type="match status" value="1"/>
</dbReference>
<dbReference type="InterPro" id="IPR005135">
    <property type="entry name" value="Endo/exonuclease/phosphatase"/>
</dbReference>
<evidence type="ECO:0000313" key="5">
    <source>
        <dbReference type="Proteomes" id="UP000198901"/>
    </source>
</evidence>
<dbReference type="SUPFAM" id="SSF49899">
    <property type="entry name" value="Concanavalin A-like lectins/glucanases"/>
    <property type="match status" value="1"/>
</dbReference>
<keyword evidence="4" id="KW-0378">Hydrolase</keyword>
<reference evidence="4 5" key="1">
    <citation type="submission" date="2016-10" db="EMBL/GenBank/DDBJ databases">
        <authorList>
            <person name="de Groot N.N."/>
        </authorList>
    </citation>
    <scope>NUCLEOTIDE SEQUENCE [LARGE SCALE GENOMIC DNA]</scope>
    <source>
        <strain evidence="4 5">DSM 21668</strain>
    </source>
</reference>
<dbReference type="SMART" id="SM00560">
    <property type="entry name" value="LamGL"/>
    <property type="match status" value="1"/>
</dbReference>
<sequence>MLYGQRNLALRLDGKDNNVRTGMGILNGPWTLEAWIRGDDRTWKEQEVIFGGGEYSELNITDYLPLELRNGRLSNAKTGLTSGAVLDDQWHHVALSSDGAATMLYLDGVLVDRKPVAYSILPGALGIHEKGESVFGGLLDEVRIWRAAVSPQTIRDWMGRPITPAHPDFARLTGYYPFDEDFRDVSINWVGKGDQAYHLRNGRTNYRGTAPLAHTVPNDNPSFIATIKQQQVFNAVVIESEWDSEPGSRDEQILKLRVAVQGREKPLSLTELTLDLSQTSSLRDLSGIQVYYAGQTARSAIRTKLFEKSGALPRRLVLQKPLGNPIFLTPGIHYYLVTAALAPGAKPGNTIRMTVPSFRLSGKKLIPETSPHPITKQIVPGSRNDANVVRVLQWNIWHGGVHLVHEGLHRIVDLIRTSRADIVTMQEAYGSQRRIADSLGFQLHTASSGENLALFSRYPLTPLSSLKKMNSDPAFVTLPDGRRLLVNSSWLRYAYRPEYTWVYPNTGLDPRQWVAEDSTLALADIQYILEKDTRPHLRQSEVPVIIGGDFNSCSHLDWTTAAARLHFGYGPVAFPVSGYLGKEGFRDSFREVNPDEVVRPEGTFAAIYGHLQVCRIDFLYYKGNNLRPIVSKIVKTAAEIDDVWASDHSAVLTTFRLAPAGSN</sequence>
<keyword evidence="4" id="KW-0540">Nuclease</keyword>
<dbReference type="GO" id="GO:0004553">
    <property type="term" value="F:hydrolase activity, hydrolyzing O-glycosyl compounds"/>
    <property type="evidence" value="ECO:0007669"/>
    <property type="project" value="UniProtKB-ARBA"/>
</dbReference>
<dbReference type="GO" id="GO:0004519">
    <property type="term" value="F:endonuclease activity"/>
    <property type="evidence" value="ECO:0007669"/>
    <property type="project" value="UniProtKB-KW"/>
</dbReference>
<evidence type="ECO:0000259" key="3">
    <source>
        <dbReference type="SMART" id="SM00560"/>
    </source>
</evidence>
<dbReference type="PANTHER" id="PTHR41349">
    <property type="match status" value="1"/>
</dbReference>
<keyword evidence="4" id="KW-0255">Endonuclease</keyword>
<evidence type="ECO:0000256" key="1">
    <source>
        <dbReference type="ARBA" id="ARBA00022729"/>
    </source>
</evidence>
<dbReference type="GO" id="GO:0005975">
    <property type="term" value="P:carbohydrate metabolic process"/>
    <property type="evidence" value="ECO:0007669"/>
    <property type="project" value="UniProtKB-ARBA"/>
</dbReference>
<keyword evidence="1" id="KW-0732">Signal</keyword>
<dbReference type="Gene3D" id="2.60.120.200">
    <property type="match status" value="1"/>
</dbReference>